<keyword evidence="3" id="KW-0808">Transferase</keyword>
<dbReference type="NCBIfam" id="TIGR00277">
    <property type="entry name" value="HDIG"/>
    <property type="match status" value="1"/>
</dbReference>
<sequence>MKVKLDVASLKEGMFVSDLDCDWAQTSFLLEGVLISDDEELAELNRCCAHVYVDTERSHDSVLSELESLASRPPSAVATAAKQQAEQEAEREEQDFQETLQEARPVHSRAKSYIETLMDDVRLGNSLDTATARDLVTEITESITHSPNAMVWLSHLKHRDEYTVTHCMNTCILAVTFGRYLGMNKEELELMGLGALLHDIGKMRVPLEILNKPGRLTPEEFEIIKTHASKGHELLVSRGDIPRESLDVVLHHHERISGKGYPHGLMGERVNRMTKIVSIVDVYDAITSDRCYHDGIAPYAALKNMYEWISEDFEQDLVEQFIKCLGIYPVGSMVQLNLGQIGVVVSASEKSRLRPIVLLVINSKGERYVKPKLINLAHPRWRDGKQKLEIRKILHNDECDIDLPSVIQDESLI</sequence>
<dbReference type="Pfam" id="PF13487">
    <property type="entry name" value="HD_5"/>
    <property type="match status" value="1"/>
</dbReference>
<gene>
    <name evidence="3" type="ORF">EDC23_1540</name>
</gene>
<feature type="domain" description="HD-GYP" evidence="2">
    <location>
        <begin position="141"/>
        <end position="337"/>
    </location>
</feature>
<feature type="compositionally biased region" description="Acidic residues" evidence="1">
    <location>
        <begin position="87"/>
        <end position="96"/>
    </location>
</feature>
<dbReference type="PROSITE" id="PS51832">
    <property type="entry name" value="HD_GYP"/>
    <property type="match status" value="1"/>
</dbReference>
<dbReference type="InterPro" id="IPR037522">
    <property type="entry name" value="HD_GYP_dom"/>
</dbReference>
<dbReference type="Pfam" id="PF11871">
    <property type="entry name" value="DUF3391"/>
    <property type="match status" value="1"/>
</dbReference>
<dbReference type="CDD" id="cd00077">
    <property type="entry name" value="HDc"/>
    <property type="match status" value="1"/>
</dbReference>
<keyword evidence="4" id="KW-1185">Reference proteome</keyword>
<dbReference type="GO" id="GO:0016740">
    <property type="term" value="F:transferase activity"/>
    <property type="evidence" value="ECO:0007669"/>
    <property type="project" value="UniProtKB-KW"/>
</dbReference>
<comment type="caution">
    <text evidence="3">The sequence shown here is derived from an EMBL/GenBank/DDBJ whole genome shotgun (WGS) entry which is preliminary data.</text>
</comment>
<proteinExistence type="predicted"/>
<evidence type="ECO:0000313" key="4">
    <source>
        <dbReference type="Proteomes" id="UP000294914"/>
    </source>
</evidence>
<dbReference type="SUPFAM" id="SSF109604">
    <property type="entry name" value="HD-domain/PDEase-like"/>
    <property type="match status" value="1"/>
</dbReference>
<evidence type="ECO:0000259" key="2">
    <source>
        <dbReference type="PROSITE" id="PS51832"/>
    </source>
</evidence>
<dbReference type="Gene3D" id="1.10.3210.10">
    <property type="entry name" value="Hypothetical protein af1432"/>
    <property type="match status" value="1"/>
</dbReference>
<accession>A0A4R8ILH4</accession>
<name>A0A4R8ILH4_9GAMM</name>
<protein>
    <submittedName>
        <fullName evidence="3">Putative nucleotidyltransferase with HDIG domain</fullName>
    </submittedName>
</protein>
<dbReference type="EMBL" id="SOQX01000003">
    <property type="protein sequence ID" value="TDY01651.1"/>
    <property type="molecule type" value="Genomic_DNA"/>
</dbReference>
<dbReference type="OrthoDB" id="9802066at2"/>
<dbReference type="InterPro" id="IPR006675">
    <property type="entry name" value="HDIG_dom"/>
</dbReference>
<evidence type="ECO:0000256" key="1">
    <source>
        <dbReference type="SAM" id="MobiDB-lite"/>
    </source>
</evidence>
<organism evidence="3 4">
    <name type="scientific">Thiohalophilus thiocyanatoxydans</name>
    <dbReference type="NCBI Taxonomy" id="381308"/>
    <lineage>
        <taxon>Bacteria</taxon>
        <taxon>Pseudomonadati</taxon>
        <taxon>Pseudomonadota</taxon>
        <taxon>Gammaproteobacteria</taxon>
        <taxon>Thiohalomonadales</taxon>
        <taxon>Thiohalophilaceae</taxon>
        <taxon>Thiohalophilus</taxon>
    </lineage>
</organism>
<dbReference type="PANTHER" id="PTHR43155">
    <property type="entry name" value="CYCLIC DI-GMP PHOSPHODIESTERASE PA4108-RELATED"/>
    <property type="match status" value="1"/>
</dbReference>
<feature type="region of interest" description="Disordered" evidence="1">
    <location>
        <begin position="73"/>
        <end position="102"/>
    </location>
</feature>
<evidence type="ECO:0000313" key="3">
    <source>
        <dbReference type="EMBL" id="TDY01651.1"/>
    </source>
</evidence>
<dbReference type="RefSeq" id="WP_134082943.1">
    <property type="nucleotide sequence ID" value="NZ_SOQX01000003.1"/>
</dbReference>
<dbReference type="SMART" id="SM00471">
    <property type="entry name" value="HDc"/>
    <property type="match status" value="1"/>
</dbReference>
<dbReference type="InterPro" id="IPR003607">
    <property type="entry name" value="HD/PDEase_dom"/>
</dbReference>
<dbReference type="PANTHER" id="PTHR43155:SF2">
    <property type="entry name" value="CYCLIC DI-GMP PHOSPHODIESTERASE PA4108"/>
    <property type="match status" value="1"/>
</dbReference>
<feature type="compositionally biased region" description="Low complexity" evidence="1">
    <location>
        <begin position="76"/>
        <end position="86"/>
    </location>
</feature>
<dbReference type="Proteomes" id="UP000294914">
    <property type="component" value="Unassembled WGS sequence"/>
</dbReference>
<reference evidence="3 4" key="1">
    <citation type="submission" date="2019-03" db="EMBL/GenBank/DDBJ databases">
        <title>Genomic Encyclopedia of Type Strains, Phase IV (KMG-IV): sequencing the most valuable type-strain genomes for metagenomic binning, comparative biology and taxonomic classification.</title>
        <authorList>
            <person name="Goeker M."/>
        </authorList>
    </citation>
    <scope>NUCLEOTIDE SEQUENCE [LARGE SCALE GENOMIC DNA]</scope>
    <source>
        <strain evidence="3 4">DSM 16326</strain>
    </source>
</reference>
<dbReference type="GO" id="GO:0008081">
    <property type="term" value="F:phosphoric diester hydrolase activity"/>
    <property type="evidence" value="ECO:0007669"/>
    <property type="project" value="UniProtKB-ARBA"/>
</dbReference>
<dbReference type="AlphaFoldDB" id="A0A4R8ILH4"/>
<dbReference type="InterPro" id="IPR021812">
    <property type="entry name" value="DUF3391"/>
</dbReference>